<evidence type="ECO:0000313" key="1">
    <source>
        <dbReference type="EMBL" id="KAF9611163.1"/>
    </source>
</evidence>
<accession>A0A835I714</accession>
<proteinExistence type="predicted"/>
<dbReference type="EMBL" id="JADFTS010000004">
    <property type="protein sequence ID" value="KAF9611163.1"/>
    <property type="molecule type" value="Genomic_DNA"/>
</dbReference>
<dbReference type="Proteomes" id="UP000631114">
    <property type="component" value="Unassembled WGS sequence"/>
</dbReference>
<evidence type="ECO:0000313" key="2">
    <source>
        <dbReference type="Proteomes" id="UP000631114"/>
    </source>
</evidence>
<reference evidence="1 2" key="1">
    <citation type="submission" date="2020-10" db="EMBL/GenBank/DDBJ databases">
        <title>The Coptis chinensis genome and diversification of protoberbering-type alkaloids.</title>
        <authorList>
            <person name="Wang B."/>
            <person name="Shu S."/>
            <person name="Song C."/>
            <person name="Liu Y."/>
        </authorList>
    </citation>
    <scope>NUCLEOTIDE SEQUENCE [LARGE SCALE GENOMIC DNA]</scope>
    <source>
        <strain evidence="1">HL-2020</strain>
        <tissue evidence="1">Leaf</tissue>
    </source>
</reference>
<name>A0A835I714_9MAGN</name>
<dbReference type="AlphaFoldDB" id="A0A835I714"/>
<dbReference type="OrthoDB" id="767245at2759"/>
<sequence>MAHKDFQAHHDARRTRAHCVDFGFLWVPTNHQHKWRSLKEYGFNGGACDRISITENENETETETIPLPRPRLPYPRIDGLHQYTYRAFCDAVAFYIGEREFPDHLHVRYIITYLPLKQATSPPNQSTKPFAALQSLPYLTSGQKFTEF</sequence>
<protein>
    <submittedName>
        <fullName evidence="1">Uncharacterized protein</fullName>
    </submittedName>
</protein>
<organism evidence="1 2">
    <name type="scientific">Coptis chinensis</name>
    <dbReference type="NCBI Taxonomy" id="261450"/>
    <lineage>
        <taxon>Eukaryota</taxon>
        <taxon>Viridiplantae</taxon>
        <taxon>Streptophyta</taxon>
        <taxon>Embryophyta</taxon>
        <taxon>Tracheophyta</taxon>
        <taxon>Spermatophyta</taxon>
        <taxon>Magnoliopsida</taxon>
        <taxon>Ranunculales</taxon>
        <taxon>Ranunculaceae</taxon>
        <taxon>Coptidoideae</taxon>
        <taxon>Coptis</taxon>
    </lineage>
</organism>
<comment type="caution">
    <text evidence="1">The sequence shown here is derived from an EMBL/GenBank/DDBJ whole genome shotgun (WGS) entry which is preliminary data.</text>
</comment>
<gene>
    <name evidence="1" type="ORF">IFM89_027308</name>
</gene>
<keyword evidence="2" id="KW-1185">Reference proteome</keyword>